<dbReference type="EMBL" id="JMCC02000003">
    <property type="protein sequence ID" value="KIG19239.1"/>
    <property type="molecule type" value="Genomic_DNA"/>
</dbReference>
<dbReference type="CDD" id="cd00060">
    <property type="entry name" value="FHA"/>
    <property type="match status" value="1"/>
</dbReference>
<evidence type="ECO:0000256" key="1">
    <source>
        <dbReference type="SAM" id="Phobius"/>
    </source>
</evidence>
<dbReference type="SUPFAM" id="SSF49879">
    <property type="entry name" value="SMAD/FHA domain"/>
    <property type="match status" value="1"/>
</dbReference>
<gene>
    <name evidence="3" type="ORF">DB30_03795</name>
</gene>
<keyword evidence="1" id="KW-0812">Transmembrane</keyword>
<keyword evidence="1" id="KW-1133">Transmembrane helix</keyword>
<dbReference type="Gene3D" id="2.60.200.20">
    <property type="match status" value="1"/>
</dbReference>
<dbReference type="PANTHER" id="PTHR23308">
    <property type="entry name" value="NUCLEAR INHIBITOR OF PROTEIN PHOSPHATASE-1"/>
    <property type="match status" value="1"/>
</dbReference>
<dbReference type="InterPro" id="IPR000253">
    <property type="entry name" value="FHA_dom"/>
</dbReference>
<dbReference type="AlphaFoldDB" id="A0A0C1ZP19"/>
<accession>A0A0C1ZP19</accession>
<dbReference type="Proteomes" id="UP000031599">
    <property type="component" value="Unassembled WGS sequence"/>
</dbReference>
<dbReference type="RefSeq" id="WP_052546153.1">
    <property type="nucleotide sequence ID" value="NZ_JMCC02000003.1"/>
</dbReference>
<dbReference type="PROSITE" id="PS50006">
    <property type="entry name" value="FHA_DOMAIN"/>
    <property type="match status" value="1"/>
</dbReference>
<feature type="domain" description="FHA" evidence="2">
    <location>
        <begin position="27"/>
        <end position="76"/>
    </location>
</feature>
<name>A0A0C1ZP19_9BACT</name>
<dbReference type="SMART" id="SM00240">
    <property type="entry name" value="FHA"/>
    <property type="match status" value="1"/>
</dbReference>
<reference evidence="3 4" key="1">
    <citation type="submission" date="2014-12" db="EMBL/GenBank/DDBJ databases">
        <title>Genome assembly of Enhygromyxa salina DSM 15201.</title>
        <authorList>
            <person name="Sharma G."/>
            <person name="Subramanian S."/>
        </authorList>
    </citation>
    <scope>NUCLEOTIDE SEQUENCE [LARGE SCALE GENOMIC DNA]</scope>
    <source>
        <strain evidence="3 4">DSM 15201</strain>
    </source>
</reference>
<dbReference type="InterPro" id="IPR050923">
    <property type="entry name" value="Cell_Proc_Reg/RNA_Proc"/>
</dbReference>
<comment type="caution">
    <text evidence="3">The sequence shown here is derived from an EMBL/GenBank/DDBJ whole genome shotgun (WGS) entry which is preliminary data.</text>
</comment>
<keyword evidence="1" id="KW-0472">Membrane</keyword>
<organism evidence="3 4">
    <name type="scientific">Enhygromyxa salina</name>
    <dbReference type="NCBI Taxonomy" id="215803"/>
    <lineage>
        <taxon>Bacteria</taxon>
        <taxon>Pseudomonadati</taxon>
        <taxon>Myxococcota</taxon>
        <taxon>Polyangia</taxon>
        <taxon>Nannocystales</taxon>
        <taxon>Nannocystaceae</taxon>
        <taxon>Enhygromyxa</taxon>
    </lineage>
</organism>
<evidence type="ECO:0000313" key="4">
    <source>
        <dbReference type="Proteomes" id="UP000031599"/>
    </source>
</evidence>
<dbReference type="Pfam" id="PF00498">
    <property type="entry name" value="FHA"/>
    <property type="match status" value="1"/>
</dbReference>
<protein>
    <submittedName>
        <fullName evidence="3">Adenylate cyclase</fullName>
    </submittedName>
</protein>
<proteinExistence type="predicted"/>
<feature type="transmembrane region" description="Helical" evidence="1">
    <location>
        <begin position="137"/>
        <end position="157"/>
    </location>
</feature>
<sequence length="158" mass="16778">MSEFVARLIEVSEDQRGRVHELSLGAHVLGRGAGADVVLDHSDVSRRHAELTITPEGATIRDLGSKNGFMVDGHKVSQVSLTHGSRVAFGELLLTFEHRGARVDRLLARSGELTVRRPKPASLGATSVASVQSAPSLLVPLVATVTFTLLLTALLVLG</sequence>
<evidence type="ECO:0000313" key="3">
    <source>
        <dbReference type="EMBL" id="KIG19239.1"/>
    </source>
</evidence>
<evidence type="ECO:0000259" key="2">
    <source>
        <dbReference type="PROSITE" id="PS50006"/>
    </source>
</evidence>
<dbReference type="InterPro" id="IPR008984">
    <property type="entry name" value="SMAD_FHA_dom_sf"/>
</dbReference>